<proteinExistence type="inferred from homology"/>
<dbReference type="InterPro" id="IPR036390">
    <property type="entry name" value="WH_DNA-bd_sf"/>
</dbReference>
<organism evidence="6 7">
    <name type="scientific">Leucothrix arctica</name>
    <dbReference type="NCBI Taxonomy" id="1481894"/>
    <lineage>
        <taxon>Bacteria</taxon>
        <taxon>Pseudomonadati</taxon>
        <taxon>Pseudomonadota</taxon>
        <taxon>Gammaproteobacteria</taxon>
        <taxon>Thiotrichales</taxon>
        <taxon>Thiotrichaceae</taxon>
        <taxon>Leucothrix</taxon>
    </lineage>
</organism>
<dbReference type="FunFam" id="1.10.10.10:FF:000001">
    <property type="entry name" value="LysR family transcriptional regulator"/>
    <property type="match status" value="1"/>
</dbReference>
<protein>
    <recommendedName>
        <fullName evidence="5">HTH lysR-type domain-containing protein</fullName>
    </recommendedName>
</protein>
<evidence type="ECO:0000256" key="1">
    <source>
        <dbReference type="ARBA" id="ARBA00009437"/>
    </source>
</evidence>
<dbReference type="PANTHER" id="PTHR30419:SF8">
    <property type="entry name" value="NITROGEN ASSIMILATION TRANSCRIPTIONAL ACTIVATOR-RELATED"/>
    <property type="match status" value="1"/>
</dbReference>
<comment type="caution">
    <text evidence="6">The sequence shown here is derived from an EMBL/GenBank/DDBJ whole genome shotgun (WGS) entry which is preliminary data.</text>
</comment>
<keyword evidence="2" id="KW-0805">Transcription regulation</keyword>
<dbReference type="SUPFAM" id="SSF46785">
    <property type="entry name" value="Winged helix' DNA-binding domain"/>
    <property type="match status" value="1"/>
</dbReference>
<dbReference type="GO" id="GO:0005829">
    <property type="term" value="C:cytosol"/>
    <property type="evidence" value="ECO:0007669"/>
    <property type="project" value="TreeGrafter"/>
</dbReference>
<dbReference type="RefSeq" id="WP_109822961.1">
    <property type="nucleotide sequence ID" value="NZ_QGKL01000026.1"/>
</dbReference>
<keyword evidence="3" id="KW-0238">DNA-binding</keyword>
<evidence type="ECO:0000256" key="4">
    <source>
        <dbReference type="ARBA" id="ARBA00023163"/>
    </source>
</evidence>
<dbReference type="Proteomes" id="UP000245506">
    <property type="component" value="Unassembled WGS sequence"/>
</dbReference>
<dbReference type="Gene3D" id="1.10.10.10">
    <property type="entry name" value="Winged helix-like DNA-binding domain superfamily/Winged helix DNA-binding domain"/>
    <property type="match status" value="1"/>
</dbReference>
<dbReference type="PANTHER" id="PTHR30419">
    <property type="entry name" value="HTH-TYPE TRANSCRIPTIONAL REGULATOR YBHD"/>
    <property type="match status" value="1"/>
</dbReference>
<evidence type="ECO:0000256" key="2">
    <source>
        <dbReference type="ARBA" id="ARBA00023015"/>
    </source>
</evidence>
<dbReference type="InterPro" id="IPR000847">
    <property type="entry name" value="LysR_HTH_N"/>
</dbReference>
<gene>
    <name evidence="6" type="ORF">DKT75_08310</name>
</gene>
<dbReference type="InterPro" id="IPR005119">
    <property type="entry name" value="LysR_subst-bd"/>
</dbReference>
<evidence type="ECO:0000313" key="6">
    <source>
        <dbReference type="EMBL" id="PWQ96763.1"/>
    </source>
</evidence>
<sequence>MPIHSSFLKYFDEVCKSGSIRKAAGNLHIASSAVNRQILKIEDELGVKLFDRSHDGITLTEAGELLSQHVSRTLNDADRTIKEIANCSNKAPNILTAAGQESVIARILPPVFMELYAEFPDASTSFLASGGTELSKMLLDGRADVAIMFDATEDSNIEILAQVNLPVGAIMSPDHPLANSESLTIQTCSKYVLILPDDSWMLRERLNKELARAKIDIGTMTTSNSVEFLRAMLAKKTSIGFKTTVGLEGAIEDGSLVHIPLTSINGSPLTQTFSIGANRNRKPSVVLDRALELLKERLTIYAS</sequence>
<dbReference type="GO" id="GO:0003677">
    <property type="term" value="F:DNA binding"/>
    <property type="evidence" value="ECO:0007669"/>
    <property type="project" value="UniProtKB-KW"/>
</dbReference>
<dbReference type="GO" id="GO:0003700">
    <property type="term" value="F:DNA-binding transcription factor activity"/>
    <property type="evidence" value="ECO:0007669"/>
    <property type="project" value="InterPro"/>
</dbReference>
<keyword evidence="4" id="KW-0804">Transcription</keyword>
<comment type="similarity">
    <text evidence="1">Belongs to the LysR transcriptional regulatory family.</text>
</comment>
<dbReference type="OrthoDB" id="9815676at2"/>
<evidence type="ECO:0000313" key="7">
    <source>
        <dbReference type="Proteomes" id="UP000245506"/>
    </source>
</evidence>
<dbReference type="Pfam" id="PF00126">
    <property type="entry name" value="HTH_1"/>
    <property type="match status" value="1"/>
</dbReference>
<dbReference type="CDD" id="cd05466">
    <property type="entry name" value="PBP2_LTTR_substrate"/>
    <property type="match status" value="1"/>
</dbReference>
<dbReference type="AlphaFoldDB" id="A0A317CH86"/>
<dbReference type="InterPro" id="IPR050950">
    <property type="entry name" value="HTH-type_LysR_regulators"/>
</dbReference>
<dbReference type="InterPro" id="IPR036388">
    <property type="entry name" value="WH-like_DNA-bd_sf"/>
</dbReference>
<dbReference type="Gene3D" id="3.40.190.290">
    <property type="match status" value="1"/>
</dbReference>
<dbReference type="SUPFAM" id="SSF53850">
    <property type="entry name" value="Periplasmic binding protein-like II"/>
    <property type="match status" value="1"/>
</dbReference>
<dbReference type="PROSITE" id="PS50931">
    <property type="entry name" value="HTH_LYSR"/>
    <property type="match status" value="1"/>
</dbReference>
<keyword evidence="7" id="KW-1185">Reference proteome</keyword>
<dbReference type="EMBL" id="QGKL01000026">
    <property type="protein sequence ID" value="PWQ96763.1"/>
    <property type="molecule type" value="Genomic_DNA"/>
</dbReference>
<reference evidence="6 7" key="1">
    <citation type="submission" date="2018-05" db="EMBL/GenBank/DDBJ databases">
        <title>Leucothrix arctica sp. nov., isolated from Arctic seawater.</title>
        <authorList>
            <person name="Choi A."/>
            <person name="Baek K."/>
        </authorList>
    </citation>
    <scope>NUCLEOTIDE SEQUENCE [LARGE SCALE GENOMIC DNA]</scope>
    <source>
        <strain evidence="6 7">IMCC9719</strain>
    </source>
</reference>
<dbReference type="Pfam" id="PF03466">
    <property type="entry name" value="LysR_substrate"/>
    <property type="match status" value="1"/>
</dbReference>
<evidence type="ECO:0000259" key="5">
    <source>
        <dbReference type="PROSITE" id="PS50931"/>
    </source>
</evidence>
<feature type="domain" description="HTH lysR-type" evidence="5">
    <location>
        <begin position="1"/>
        <end position="60"/>
    </location>
</feature>
<evidence type="ECO:0000256" key="3">
    <source>
        <dbReference type="ARBA" id="ARBA00023125"/>
    </source>
</evidence>
<name>A0A317CH86_9GAMM</name>
<accession>A0A317CH86</accession>